<accession>A0ABV4WTP1</accession>
<gene>
    <name evidence="1" type="ORF">ACE1CA_28660</name>
</gene>
<keyword evidence="2" id="KW-1185">Reference proteome</keyword>
<sequence length="318" mass="36334">MATDYILFVHGVNTREKQEQYTYADQLFRLIQQGVGSSINLKKIALYWGDINQTAQDELVRSFKQSSVWNQLWFKDFRTNQLLQFAGDAALYLSRTVGSQVVQRLKEQALQEIQGYNPQEDRLHLITHSWGTVILFDILFAERWTFDNVPGHQDVMAIRNFLFGLQPSPTSGIRLASINTMGSPIALFNLINVEGSSHNFKPILEELLKNLYNIRGRQLPWTNFIHPGDPVAWPLETILFDSIEEQKKYLDLLDFLNKNEGLTDIIFQQLSQQTLALIHGGKAHGSYWQSKQVADKITQVIKAEVAKSKNPVANRTAS</sequence>
<dbReference type="Proteomes" id="UP001576780">
    <property type="component" value="Unassembled WGS sequence"/>
</dbReference>
<evidence type="ECO:0000313" key="2">
    <source>
        <dbReference type="Proteomes" id="UP001576780"/>
    </source>
</evidence>
<evidence type="ECO:0000313" key="1">
    <source>
        <dbReference type="EMBL" id="MFB2838484.1"/>
    </source>
</evidence>
<evidence type="ECO:0008006" key="3">
    <source>
        <dbReference type="Google" id="ProtNLM"/>
    </source>
</evidence>
<name>A0ABV4WTP1_9CYAN</name>
<comment type="caution">
    <text evidence="1">The sequence shown here is derived from an EMBL/GenBank/DDBJ whole genome shotgun (WGS) entry which is preliminary data.</text>
</comment>
<dbReference type="RefSeq" id="WP_413280795.1">
    <property type="nucleotide sequence ID" value="NZ_JBHFNT010000250.1"/>
</dbReference>
<protein>
    <recommendedName>
        <fullName evidence="3">Alpha/beta hydrolase</fullName>
    </recommendedName>
</protein>
<proteinExistence type="predicted"/>
<organism evidence="1 2">
    <name type="scientific">Floridaenema evergladense BLCC-F167</name>
    <dbReference type="NCBI Taxonomy" id="3153639"/>
    <lineage>
        <taxon>Bacteria</taxon>
        <taxon>Bacillati</taxon>
        <taxon>Cyanobacteriota</taxon>
        <taxon>Cyanophyceae</taxon>
        <taxon>Oscillatoriophycideae</taxon>
        <taxon>Aerosakkonematales</taxon>
        <taxon>Aerosakkonemataceae</taxon>
        <taxon>Floridanema</taxon>
        <taxon>Floridanema evergladense</taxon>
    </lineage>
</organism>
<reference evidence="1 2" key="1">
    <citation type="submission" date="2024-09" db="EMBL/GenBank/DDBJ databases">
        <title>Floridaenema gen nov. (Aerosakkonemataceae, Aerosakkonematales ord. nov., Cyanobacteria) from benthic tropical and subtropical fresh waters, with the description of four new species.</title>
        <authorList>
            <person name="Moretto J.A."/>
            <person name="Berthold D.E."/>
            <person name="Lefler F.W."/>
            <person name="Huang I.-S."/>
            <person name="Laughinghouse H. IV."/>
        </authorList>
    </citation>
    <scope>NUCLEOTIDE SEQUENCE [LARGE SCALE GENOMIC DNA]</scope>
    <source>
        <strain evidence="1 2">BLCC-F167</strain>
    </source>
</reference>
<dbReference type="EMBL" id="JBHFNT010000250">
    <property type="protein sequence ID" value="MFB2838484.1"/>
    <property type="molecule type" value="Genomic_DNA"/>
</dbReference>